<dbReference type="InterPro" id="IPR009057">
    <property type="entry name" value="Homeodomain-like_sf"/>
</dbReference>
<feature type="region of interest" description="Disordered" evidence="7">
    <location>
        <begin position="291"/>
        <end position="324"/>
    </location>
</feature>
<evidence type="ECO:0000256" key="6">
    <source>
        <dbReference type="RuleBase" id="RU000682"/>
    </source>
</evidence>
<evidence type="ECO:0000259" key="8">
    <source>
        <dbReference type="PROSITE" id="PS50071"/>
    </source>
</evidence>
<dbReference type="InterPro" id="IPR050394">
    <property type="entry name" value="Homeobox_NK-like"/>
</dbReference>
<proteinExistence type="predicted"/>
<gene>
    <name evidence="10" type="primary">LOC131805418</name>
</gene>
<dbReference type="SUPFAM" id="SSF46689">
    <property type="entry name" value="Homeodomain-like"/>
    <property type="match status" value="1"/>
</dbReference>
<dbReference type="CDD" id="cd00086">
    <property type="entry name" value="homeodomain"/>
    <property type="match status" value="1"/>
</dbReference>
<protein>
    <submittedName>
        <fullName evidence="10">Homeobox protein DBX1-A-like</fullName>
    </submittedName>
</protein>
<dbReference type="InterPro" id="IPR017970">
    <property type="entry name" value="Homeobox_CS"/>
</dbReference>
<dbReference type="Pfam" id="PF00046">
    <property type="entry name" value="Homeodomain"/>
    <property type="match status" value="1"/>
</dbReference>
<evidence type="ECO:0000256" key="2">
    <source>
        <dbReference type="ARBA" id="ARBA00023125"/>
    </source>
</evidence>
<comment type="subcellular location">
    <subcellularLocation>
        <location evidence="1 5 6">Nucleus</location>
    </subcellularLocation>
</comment>
<dbReference type="PRINTS" id="PR00024">
    <property type="entry name" value="HOMEOBOX"/>
</dbReference>
<dbReference type="Proteomes" id="UP001652621">
    <property type="component" value="Unplaced"/>
</dbReference>
<evidence type="ECO:0000313" key="9">
    <source>
        <dbReference type="Proteomes" id="UP001652621"/>
    </source>
</evidence>
<evidence type="ECO:0000313" key="10">
    <source>
        <dbReference type="RefSeq" id="XP_058984539.1"/>
    </source>
</evidence>
<dbReference type="PROSITE" id="PS50071">
    <property type="entry name" value="HOMEOBOX_2"/>
    <property type="match status" value="1"/>
</dbReference>
<evidence type="ECO:0000256" key="7">
    <source>
        <dbReference type="SAM" id="MobiDB-lite"/>
    </source>
</evidence>
<keyword evidence="4 5" id="KW-0539">Nucleus</keyword>
<keyword evidence="3 5" id="KW-0371">Homeobox</keyword>
<dbReference type="Gene3D" id="1.10.10.60">
    <property type="entry name" value="Homeodomain-like"/>
    <property type="match status" value="1"/>
</dbReference>
<dbReference type="PROSITE" id="PS00027">
    <property type="entry name" value="HOMEOBOX_1"/>
    <property type="match status" value="1"/>
</dbReference>
<keyword evidence="9" id="KW-1185">Reference proteome</keyword>
<dbReference type="GeneID" id="131805418"/>
<keyword evidence="2 5" id="KW-0238">DNA-binding</keyword>
<dbReference type="PANTHER" id="PTHR24340">
    <property type="entry name" value="HOMEOBOX PROTEIN NKX"/>
    <property type="match status" value="1"/>
</dbReference>
<dbReference type="InterPro" id="IPR001356">
    <property type="entry name" value="HD"/>
</dbReference>
<dbReference type="InterPro" id="IPR020479">
    <property type="entry name" value="HD_metazoa"/>
</dbReference>
<accession>A0ABM3VFI2</accession>
<evidence type="ECO:0000256" key="5">
    <source>
        <dbReference type="PROSITE-ProRule" id="PRU00108"/>
    </source>
</evidence>
<sequence>MDATKSINTKSSAFSIENILEQKSEKKTAPVKLSSLNVITKPIATTASAAAEIHPVPSSVSPTHSSLSQKTPDLEQYTAFKNLTLKMPESPSQLPTSPNTMLPHLPANQLLTSLHPATAAAMSPSSPSGPANLHFEALYDPTASLFYQQILNLQKNSAFLMPHIQAAAAAAAMANAAAVNGVRSPTATTPSVYCDPAYGQFLDCEGFPAAALYCNAAAGYPGFYMPGFGVKRKGGQIRFTSQQTKNLENRFISSKYLSPEERRHLAIQLKLTDRQVKTWFQNRRAKWRRANQAKRSAAHYASIQQHQTTGAANGGSTSGPANGATSVIKTNQMIATTTATTTNGNNTNPHLSVDEQQFLSENSESDVDSDEEVYVQDRPRSE</sequence>
<dbReference type="RefSeq" id="XP_058984539.1">
    <property type="nucleotide sequence ID" value="XM_059128556.1"/>
</dbReference>
<evidence type="ECO:0000256" key="4">
    <source>
        <dbReference type="ARBA" id="ARBA00023242"/>
    </source>
</evidence>
<evidence type="ECO:0000256" key="1">
    <source>
        <dbReference type="ARBA" id="ARBA00004123"/>
    </source>
</evidence>
<feature type="region of interest" description="Disordered" evidence="7">
    <location>
        <begin position="339"/>
        <end position="382"/>
    </location>
</feature>
<organism evidence="9 10">
    <name type="scientific">Musca domestica</name>
    <name type="common">House fly</name>
    <dbReference type="NCBI Taxonomy" id="7370"/>
    <lineage>
        <taxon>Eukaryota</taxon>
        <taxon>Metazoa</taxon>
        <taxon>Ecdysozoa</taxon>
        <taxon>Arthropoda</taxon>
        <taxon>Hexapoda</taxon>
        <taxon>Insecta</taxon>
        <taxon>Pterygota</taxon>
        <taxon>Neoptera</taxon>
        <taxon>Endopterygota</taxon>
        <taxon>Diptera</taxon>
        <taxon>Brachycera</taxon>
        <taxon>Muscomorpha</taxon>
        <taxon>Muscoidea</taxon>
        <taxon>Muscidae</taxon>
        <taxon>Musca</taxon>
    </lineage>
</organism>
<feature type="compositionally biased region" description="Low complexity" evidence="7">
    <location>
        <begin position="339"/>
        <end position="348"/>
    </location>
</feature>
<evidence type="ECO:0000256" key="3">
    <source>
        <dbReference type="ARBA" id="ARBA00023155"/>
    </source>
</evidence>
<feature type="DNA-binding region" description="Homeobox" evidence="5">
    <location>
        <begin position="232"/>
        <end position="291"/>
    </location>
</feature>
<feature type="compositionally biased region" description="Acidic residues" evidence="7">
    <location>
        <begin position="363"/>
        <end position="374"/>
    </location>
</feature>
<feature type="domain" description="Homeobox" evidence="8">
    <location>
        <begin position="230"/>
        <end position="290"/>
    </location>
</feature>
<reference evidence="10" key="1">
    <citation type="submission" date="2025-08" db="UniProtKB">
        <authorList>
            <consortium name="RefSeq"/>
        </authorList>
    </citation>
    <scope>IDENTIFICATION</scope>
    <source>
        <strain evidence="10">Aabys</strain>
        <tissue evidence="10">Whole body</tissue>
    </source>
</reference>
<name>A0ABM3VFI2_MUSDO</name>
<dbReference type="SMART" id="SM00389">
    <property type="entry name" value="HOX"/>
    <property type="match status" value="1"/>
</dbReference>